<name>A0ABW7H5A7_9BURK</name>
<dbReference type="Proteomes" id="UP001606303">
    <property type="component" value="Unassembled WGS sequence"/>
</dbReference>
<organism evidence="5 6">
    <name type="scientific">Pelomonas baiyunensis</name>
    <dbReference type="NCBI Taxonomy" id="3299026"/>
    <lineage>
        <taxon>Bacteria</taxon>
        <taxon>Pseudomonadati</taxon>
        <taxon>Pseudomonadota</taxon>
        <taxon>Betaproteobacteria</taxon>
        <taxon>Burkholderiales</taxon>
        <taxon>Sphaerotilaceae</taxon>
        <taxon>Roseateles</taxon>
    </lineage>
</organism>
<dbReference type="Pfam" id="PF05954">
    <property type="entry name" value="Phage_GPD"/>
    <property type="match status" value="1"/>
</dbReference>
<keyword evidence="6" id="KW-1185">Reference proteome</keyword>
<dbReference type="InterPro" id="IPR018769">
    <property type="entry name" value="VgrG2_DUF2345"/>
</dbReference>
<evidence type="ECO:0000256" key="1">
    <source>
        <dbReference type="SAM" id="MobiDB-lite"/>
    </source>
</evidence>
<feature type="domain" description="Putative type VI secretion system Rhs element associated Vgr" evidence="4">
    <location>
        <begin position="689"/>
        <end position="794"/>
    </location>
</feature>
<sequence>MDELRAALLSDAQRLYRLEGSAPCDQLLVEAWAEQAVLNEPWSLELSALCPDPSLDLDALLLSPVALHTVLADGSSFTRNALVLGATSEDATHGLPRYRLQLGPWFALLRNSLHSRAWQDESLTTILDDVFSAYAPFATWRYEACVAPHLDRSPFLGTDGCTRPYVVQYRQSDLAFVQRLLREEGLVARFERDTDTLVILADTTSADSTPLDMSAAPLGGELRFHRADATEDSDTVQQLGAQRQLGLGRLSALASATRGGQSLAAAVVLADDTHGADLDPTPLEGYAPASPAHEGATVEQLERALDLTADGIQAHLKSWIGQSGVRSFTPGTRFTLTGSPLDAQLALPGADPKGLREFLLTGVIAVGLNNLPGSLSPDLVQLRDDANTPARGTPSRRQRTAARVLPEWISPALRRQATQSGYANRFAATRTRVPWRCAPCGMAYFANAAPEDVDRAPSLAAPQDRLPASLEDLHPHASSTSAVQPVAQTRAGHWPDDWKRLIPASAVPVGQPLYLKAGARAQDLPGALLATIVDAAGSGTDDRAAHMDALGRVRVRFDFQQGLDADGSTTRSSPWVRVAQAWAGDGHGAQFVPRLGQRVLVQCLHGDIEQPVVVASVYDGRGVGGVPRTPGGDAPESADAQAFASSHDHRSSAQDNLARDGHSPVWHGASATDDGHRNAAGITGLRSQAWDGAGYNQLVFDDAPTQLRVQLASTQHTSQLNLGHIIHTADNHRGSFRGTGFELRTDAYGALRAGQGLLITTAMTPAQEPAQDNTPGIALGKQLAQLAQSFDQAANTHKTPTLAAQQGTTKAAFSVMAGAKPEGPVPALLTSLKGAADAADFAQAQGDVAQRSTSVNDTRLPATGASALHLQGQAGIAAIAALDHVHSAGHAITEAAGQHIEQAVGGDLRIHTGQALAVTAGLIKAGSGAAGTGISLIAGQQDVQVQAQSDTLTLAAMKDVTVGSQSAGIDLAAAKKIVLKVGGGASLTIDSGGINFECPGNLTVKAGKKEFQRGGRVDYAMPTLPSQVCVACLLAAAKSAAPFSPKA</sequence>
<dbReference type="Gene3D" id="2.30.110.50">
    <property type="match status" value="1"/>
</dbReference>
<feature type="region of interest" description="Disordered" evidence="1">
    <location>
        <begin position="624"/>
        <end position="679"/>
    </location>
</feature>
<dbReference type="Gene3D" id="4.10.220.110">
    <property type="match status" value="1"/>
</dbReference>
<dbReference type="InterPro" id="IPR006531">
    <property type="entry name" value="Gp5/Vgr_OB"/>
</dbReference>
<comment type="caution">
    <text evidence="5">The sequence shown here is derived from an EMBL/GenBank/DDBJ whole genome shotgun (WGS) entry which is preliminary data.</text>
</comment>
<dbReference type="InterPro" id="IPR037026">
    <property type="entry name" value="Vgr_OB-fold_dom_sf"/>
</dbReference>
<dbReference type="EMBL" id="JBIGIB010000007">
    <property type="protein sequence ID" value="MFG6469080.1"/>
    <property type="molecule type" value="Genomic_DNA"/>
</dbReference>
<feature type="domain" description="DUF2345" evidence="3">
    <location>
        <begin position="858"/>
        <end position="1012"/>
    </location>
</feature>
<dbReference type="Gene3D" id="2.40.50.230">
    <property type="entry name" value="Gp5 N-terminal domain"/>
    <property type="match status" value="1"/>
</dbReference>
<dbReference type="Pfam" id="PF04717">
    <property type="entry name" value="Phage_base_V"/>
    <property type="match status" value="1"/>
</dbReference>
<proteinExistence type="predicted"/>
<dbReference type="Pfam" id="PF13296">
    <property type="entry name" value="T6SS_Vgr"/>
    <property type="match status" value="1"/>
</dbReference>
<dbReference type="SUPFAM" id="SSF69279">
    <property type="entry name" value="Phage tail proteins"/>
    <property type="match status" value="1"/>
</dbReference>
<dbReference type="Pfam" id="PF10106">
    <property type="entry name" value="DUF2345"/>
    <property type="match status" value="1"/>
</dbReference>
<dbReference type="Gene3D" id="3.55.50.10">
    <property type="entry name" value="Baseplate protein-like domains"/>
    <property type="match status" value="1"/>
</dbReference>
<evidence type="ECO:0000313" key="5">
    <source>
        <dbReference type="EMBL" id="MFG6469080.1"/>
    </source>
</evidence>
<dbReference type="InterPro" id="IPR028244">
    <property type="entry name" value="T6SS_Rhs_Vgr_dom"/>
</dbReference>
<evidence type="ECO:0000259" key="3">
    <source>
        <dbReference type="Pfam" id="PF10106"/>
    </source>
</evidence>
<reference evidence="5 6" key="1">
    <citation type="submission" date="2024-08" db="EMBL/GenBank/DDBJ databases">
        <authorList>
            <person name="Lu H."/>
        </authorList>
    </citation>
    <scope>NUCLEOTIDE SEQUENCE [LARGE SCALE GENOMIC DNA]</scope>
    <source>
        <strain evidence="5 6">BYS87W</strain>
    </source>
</reference>
<evidence type="ECO:0000259" key="2">
    <source>
        <dbReference type="Pfam" id="PF04717"/>
    </source>
</evidence>
<feature type="domain" description="Gp5/Type VI secretion system Vgr protein OB-fold" evidence="2">
    <location>
        <begin position="546"/>
        <end position="618"/>
    </location>
</feature>
<gene>
    <name evidence="5" type="ORF">ACG01O_20820</name>
</gene>
<protein>
    <submittedName>
        <fullName evidence="5">Type VI secretion system Vgr family protein</fullName>
    </submittedName>
</protein>
<feature type="compositionally biased region" description="Basic and acidic residues" evidence="1">
    <location>
        <begin position="646"/>
        <end position="662"/>
    </location>
</feature>
<dbReference type="SUPFAM" id="SSF69255">
    <property type="entry name" value="gp5 N-terminal domain-like"/>
    <property type="match status" value="1"/>
</dbReference>
<evidence type="ECO:0000259" key="4">
    <source>
        <dbReference type="Pfam" id="PF13296"/>
    </source>
</evidence>
<accession>A0ABW7H5A7</accession>
<evidence type="ECO:0000313" key="6">
    <source>
        <dbReference type="Proteomes" id="UP001606303"/>
    </source>
</evidence>